<accession>A0A1W0WUM8</accession>
<dbReference type="GO" id="GO:0032222">
    <property type="term" value="P:regulation of synaptic transmission, cholinergic"/>
    <property type="evidence" value="ECO:0007669"/>
    <property type="project" value="InterPro"/>
</dbReference>
<name>A0A1W0WUM8_HYPEX</name>
<dbReference type="EMBL" id="MTYJ01000044">
    <property type="protein sequence ID" value="OQV18904.1"/>
    <property type="molecule type" value="Genomic_DNA"/>
</dbReference>
<dbReference type="GO" id="GO:0030431">
    <property type="term" value="P:sleep"/>
    <property type="evidence" value="ECO:0007669"/>
    <property type="project" value="InterPro"/>
</dbReference>
<dbReference type="Pfam" id="PF17064">
    <property type="entry name" value="QVR"/>
    <property type="match status" value="1"/>
</dbReference>
<keyword evidence="1 3" id="KW-0732">Signal</keyword>
<sequence length="129" mass="13488">MNNLRGILGVVIVTISLCSRADAAISCYVCNSVGQQGCEDASRIGNFFQDCTLPGQDRCIKTVGQGNRVIRTCAGVGAPAAEGCLDNGGTKTCTCFSNYCNSANPFTSSKPTMTMSLFISIILSALCIL</sequence>
<feature type="signal peptide" evidence="3">
    <location>
        <begin position="1"/>
        <end position="23"/>
    </location>
</feature>
<dbReference type="PANTHER" id="PTHR33562:SF2">
    <property type="entry name" value="PROTEIN QUIVER"/>
    <property type="match status" value="1"/>
</dbReference>
<gene>
    <name evidence="4" type="ORF">BV898_06966</name>
</gene>
<organism evidence="4 5">
    <name type="scientific">Hypsibius exemplaris</name>
    <name type="common">Freshwater tardigrade</name>
    <dbReference type="NCBI Taxonomy" id="2072580"/>
    <lineage>
        <taxon>Eukaryota</taxon>
        <taxon>Metazoa</taxon>
        <taxon>Ecdysozoa</taxon>
        <taxon>Tardigrada</taxon>
        <taxon>Eutardigrada</taxon>
        <taxon>Parachela</taxon>
        <taxon>Hypsibioidea</taxon>
        <taxon>Hypsibiidae</taxon>
        <taxon>Hypsibius</taxon>
    </lineage>
</organism>
<dbReference type="AlphaFoldDB" id="A0A1W0WUM8"/>
<dbReference type="PANTHER" id="PTHR33562">
    <property type="entry name" value="ATILLA, ISOFORM B-RELATED-RELATED"/>
    <property type="match status" value="1"/>
</dbReference>
<comment type="caution">
    <text evidence="4">The sequence shown here is derived from an EMBL/GenBank/DDBJ whole genome shotgun (WGS) entry which is preliminary data.</text>
</comment>
<evidence type="ECO:0000313" key="5">
    <source>
        <dbReference type="Proteomes" id="UP000192578"/>
    </source>
</evidence>
<evidence type="ECO:0000256" key="3">
    <source>
        <dbReference type="SAM" id="SignalP"/>
    </source>
</evidence>
<dbReference type="Proteomes" id="UP000192578">
    <property type="component" value="Unassembled WGS sequence"/>
</dbReference>
<evidence type="ECO:0000313" key="4">
    <source>
        <dbReference type="EMBL" id="OQV18904.1"/>
    </source>
</evidence>
<evidence type="ECO:0000256" key="2">
    <source>
        <dbReference type="ARBA" id="ARBA00023180"/>
    </source>
</evidence>
<dbReference type="InterPro" id="IPR031424">
    <property type="entry name" value="QVR-like"/>
</dbReference>
<keyword evidence="2" id="KW-0325">Glycoprotein</keyword>
<keyword evidence="5" id="KW-1185">Reference proteome</keyword>
<evidence type="ECO:0000256" key="1">
    <source>
        <dbReference type="ARBA" id="ARBA00022729"/>
    </source>
</evidence>
<feature type="chain" id="PRO_5010727967" description="Protein sleepless" evidence="3">
    <location>
        <begin position="24"/>
        <end position="129"/>
    </location>
</feature>
<dbReference type="InterPro" id="IPR050975">
    <property type="entry name" value="Sleep_regulator"/>
</dbReference>
<evidence type="ECO:0008006" key="6">
    <source>
        <dbReference type="Google" id="ProtNLM"/>
    </source>
</evidence>
<reference evidence="5" key="1">
    <citation type="submission" date="2017-01" db="EMBL/GenBank/DDBJ databases">
        <title>Comparative genomics of anhydrobiosis in the tardigrade Hypsibius dujardini.</title>
        <authorList>
            <person name="Yoshida Y."/>
            <person name="Koutsovoulos G."/>
            <person name="Laetsch D."/>
            <person name="Stevens L."/>
            <person name="Kumar S."/>
            <person name="Horikawa D."/>
            <person name="Ishino K."/>
            <person name="Komine S."/>
            <person name="Tomita M."/>
            <person name="Blaxter M."/>
            <person name="Arakawa K."/>
        </authorList>
    </citation>
    <scope>NUCLEOTIDE SEQUENCE [LARGE SCALE GENOMIC DNA]</scope>
    <source>
        <strain evidence="5">Z151</strain>
    </source>
</reference>
<proteinExistence type="predicted"/>
<protein>
    <recommendedName>
        <fullName evidence="6">Protein sleepless</fullName>
    </recommendedName>
</protein>